<dbReference type="SUPFAM" id="SSF51735">
    <property type="entry name" value="NAD(P)-binding Rossmann-fold domains"/>
    <property type="match status" value="1"/>
</dbReference>
<dbReference type="InterPro" id="IPR036291">
    <property type="entry name" value="NAD(P)-bd_dom_sf"/>
</dbReference>
<name>A0A8H8P774_9AGAM</name>
<evidence type="ECO:0000259" key="3">
    <source>
        <dbReference type="Pfam" id="PF05368"/>
    </source>
</evidence>
<dbReference type="Gene3D" id="3.40.50.720">
    <property type="entry name" value="NAD(P)-binding Rossmann-like Domain"/>
    <property type="match status" value="1"/>
</dbReference>
<dbReference type="PANTHER" id="PTHR47706:SF9">
    <property type="entry name" value="NMRA-LIKE DOMAIN-CONTAINING PROTEIN-RELATED"/>
    <property type="match status" value="1"/>
</dbReference>
<dbReference type="PANTHER" id="PTHR47706">
    <property type="entry name" value="NMRA-LIKE FAMILY PROTEIN"/>
    <property type="match status" value="1"/>
</dbReference>
<dbReference type="Pfam" id="PF05368">
    <property type="entry name" value="NmrA"/>
    <property type="match status" value="1"/>
</dbReference>
<dbReference type="GO" id="GO:0016491">
    <property type="term" value="F:oxidoreductase activity"/>
    <property type="evidence" value="ECO:0007669"/>
    <property type="project" value="UniProtKB-KW"/>
</dbReference>
<dbReference type="CDD" id="cd05259">
    <property type="entry name" value="PCBER_SDR_a"/>
    <property type="match status" value="1"/>
</dbReference>
<reference evidence="4" key="1">
    <citation type="submission" date="2020-05" db="EMBL/GenBank/DDBJ databases">
        <title>Evolutionary and genomic comparisons of hybrid uninucleate and nonhybrid Rhizoctonia fungi.</title>
        <authorList>
            <person name="Li C."/>
            <person name="Chen X."/>
        </authorList>
    </citation>
    <scope>NUCLEOTIDE SEQUENCE</scope>
    <source>
        <strain evidence="4">AG-1 IA</strain>
    </source>
</reference>
<accession>A0A8H8P774</accession>
<dbReference type="InterPro" id="IPR051609">
    <property type="entry name" value="NmrA/Isoflavone_reductase-like"/>
</dbReference>
<sequence>MRQALTSSAYTRTYTVIMTATKTIALAGANGFVGQAFAKELLNQGHKLHILTCAESIESAPMQELRSKGASLHAISYNNESSLIDALRGIDVLVSTVGMSAVLSTQLPLIKAAKVAGVKLFFPSGYGSPFEGSLIPSPMIQSEKKVIKAAQEAGLPFAALHNGGFPERCFSPPFGYNFAEKRVTVWGDGNARSTWTTLRSVADWLANVLKIVPLSELENRYLLIQGNVATTNKVIKLWEQKHNARLEIDYRPIKELDDQVNANPEDVYSVLAQDWASGRGEIGGRDNGLYPEWQPDTIESIL</sequence>
<dbReference type="EMBL" id="CP059671">
    <property type="protein sequence ID" value="QRW25830.1"/>
    <property type="molecule type" value="Genomic_DNA"/>
</dbReference>
<dbReference type="InterPro" id="IPR045312">
    <property type="entry name" value="PCBER-like"/>
</dbReference>
<dbReference type="Proteomes" id="UP000650533">
    <property type="component" value="Chromosome 14"/>
</dbReference>
<gene>
    <name evidence="4" type="ORF">RhiXN_10907</name>
</gene>
<dbReference type="GeneID" id="67033185"/>
<keyword evidence="2" id="KW-0560">Oxidoreductase</keyword>
<dbReference type="InterPro" id="IPR008030">
    <property type="entry name" value="NmrA-like"/>
</dbReference>
<dbReference type="KEGG" id="rsx:RhiXN_10907"/>
<dbReference type="Gene3D" id="3.90.25.10">
    <property type="entry name" value="UDP-galactose 4-epimerase, domain 1"/>
    <property type="match status" value="1"/>
</dbReference>
<evidence type="ECO:0000313" key="4">
    <source>
        <dbReference type="EMBL" id="QRW25830.1"/>
    </source>
</evidence>
<organism evidence="4 5">
    <name type="scientific">Rhizoctonia solani</name>
    <dbReference type="NCBI Taxonomy" id="456999"/>
    <lineage>
        <taxon>Eukaryota</taxon>
        <taxon>Fungi</taxon>
        <taxon>Dikarya</taxon>
        <taxon>Basidiomycota</taxon>
        <taxon>Agaricomycotina</taxon>
        <taxon>Agaricomycetes</taxon>
        <taxon>Cantharellales</taxon>
        <taxon>Ceratobasidiaceae</taxon>
        <taxon>Rhizoctonia</taxon>
    </lineage>
</organism>
<protein>
    <submittedName>
        <fullName evidence="4">NmrA-like family domain-containing protein 1</fullName>
    </submittedName>
</protein>
<evidence type="ECO:0000256" key="2">
    <source>
        <dbReference type="ARBA" id="ARBA00023002"/>
    </source>
</evidence>
<evidence type="ECO:0000313" key="5">
    <source>
        <dbReference type="Proteomes" id="UP000650533"/>
    </source>
</evidence>
<keyword evidence="1" id="KW-0521">NADP</keyword>
<dbReference type="AlphaFoldDB" id="A0A8H8P774"/>
<dbReference type="RefSeq" id="XP_043186067.1">
    <property type="nucleotide sequence ID" value="XM_043330722.1"/>
</dbReference>
<feature type="domain" description="NmrA-like" evidence="3">
    <location>
        <begin position="21"/>
        <end position="260"/>
    </location>
</feature>
<evidence type="ECO:0000256" key="1">
    <source>
        <dbReference type="ARBA" id="ARBA00022857"/>
    </source>
</evidence>
<proteinExistence type="predicted"/>